<dbReference type="OrthoDB" id="177582at2157"/>
<evidence type="ECO:0000313" key="4">
    <source>
        <dbReference type="EMBL" id="ELY37470.1"/>
    </source>
</evidence>
<keyword evidence="2" id="KW-0472">Membrane</keyword>
<keyword evidence="5" id="KW-1185">Reference proteome</keyword>
<name>L9VJU8_9EURY</name>
<protein>
    <recommendedName>
        <fullName evidence="3">DUF8108 domain-containing protein</fullName>
    </recommendedName>
</protein>
<feature type="transmembrane region" description="Helical" evidence="2">
    <location>
        <begin position="23"/>
        <end position="41"/>
    </location>
</feature>
<comment type="caution">
    <text evidence="4">The sequence shown here is derived from an EMBL/GenBank/DDBJ whole genome shotgun (WGS) entry which is preliminary data.</text>
</comment>
<feature type="domain" description="DUF8108" evidence="3">
    <location>
        <begin position="46"/>
        <end position="111"/>
    </location>
</feature>
<dbReference type="Proteomes" id="UP000011599">
    <property type="component" value="Unassembled WGS sequence"/>
</dbReference>
<proteinExistence type="predicted"/>
<feature type="compositionally biased region" description="Basic and acidic residues" evidence="1">
    <location>
        <begin position="136"/>
        <end position="153"/>
    </location>
</feature>
<dbReference type="STRING" id="1114856.GCA_000383975_00541"/>
<dbReference type="InterPro" id="IPR058421">
    <property type="entry name" value="DUF8108_C"/>
</dbReference>
<feature type="region of interest" description="Disordered" evidence="1">
    <location>
        <begin position="117"/>
        <end position="170"/>
    </location>
</feature>
<dbReference type="AlphaFoldDB" id="L9VJU8"/>
<dbReference type="Pfam" id="PF26413">
    <property type="entry name" value="DUF8108"/>
    <property type="match status" value="1"/>
</dbReference>
<gene>
    <name evidence="4" type="ORF">C496_20320</name>
</gene>
<dbReference type="PATRIC" id="fig|1114856.3.peg.4194"/>
<keyword evidence="2" id="KW-1133">Transmembrane helix</keyword>
<keyword evidence="2" id="KW-0812">Transmembrane</keyword>
<organism evidence="4 5">
    <name type="scientific">Natronorubrum tibetense GA33</name>
    <dbReference type="NCBI Taxonomy" id="1114856"/>
    <lineage>
        <taxon>Archaea</taxon>
        <taxon>Methanobacteriati</taxon>
        <taxon>Methanobacteriota</taxon>
        <taxon>Stenosarchaea group</taxon>
        <taxon>Halobacteria</taxon>
        <taxon>Halobacteriales</taxon>
        <taxon>Natrialbaceae</taxon>
        <taxon>Natronorubrum</taxon>
    </lineage>
</organism>
<accession>L9VJU8</accession>
<dbReference type="eggNOG" id="arCOG06375">
    <property type="taxonomic scope" value="Archaea"/>
</dbReference>
<evidence type="ECO:0000256" key="1">
    <source>
        <dbReference type="SAM" id="MobiDB-lite"/>
    </source>
</evidence>
<evidence type="ECO:0000313" key="5">
    <source>
        <dbReference type="Proteomes" id="UP000011599"/>
    </source>
</evidence>
<sequence length="196" mass="21527">MLPVGVLAGSLVGPLFVVDSSTAAWLSMGCFFGTLFVLWTLRGLPLYPAHTFGIEYRFEDDGFESDRRRCVRCEAVIEDGTHRRYARQFVVLGVPIHTLAWGHNDFCPDCLDVGPHGASGSESRETRESAPGSTVDRADGSMDSRKGKERADPIGDTAYSQQPGDTPGTEIVRRVALHDERTALEVERAFDDGDSY</sequence>
<dbReference type="EMBL" id="AOHW01000046">
    <property type="protein sequence ID" value="ELY37470.1"/>
    <property type="molecule type" value="Genomic_DNA"/>
</dbReference>
<evidence type="ECO:0000256" key="2">
    <source>
        <dbReference type="SAM" id="Phobius"/>
    </source>
</evidence>
<dbReference type="RefSeq" id="WP_006092187.1">
    <property type="nucleotide sequence ID" value="NZ_AOHW01000046.1"/>
</dbReference>
<reference evidence="4 5" key="1">
    <citation type="journal article" date="2014" name="PLoS Genet.">
        <title>Phylogenetically driven sequencing of extremely halophilic archaea reveals strategies for static and dynamic osmo-response.</title>
        <authorList>
            <person name="Becker E.A."/>
            <person name="Seitzer P.M."/>
            <person name="Tritt A."/>
            <person name="Larsen D."/>
            <person name="Krusor M."/>
            <person name="Yao A.I."/>
            <person name="Wu D."/>
            <person name="Madern D."/>
            <person name="Eisen J.A."/>
            <person name="Darling A.E."/>
            <person name="Facciotti M.T."/>
        </authorList>
    </citation>
    <scope>NUCLEOTIDE SEQUENCE [LARGE SCALE GENOMIC DNA]</scope>
    <source>
        <strain evidence="4 5">GA33</strain>
    </source>
</reference>
<evidence type="ECO:0000259" key="3">
    <source>
        <dbReference type="Pfam" id="PF26413"/>
    </source>
</evidence>